<dbReference type="HAMAP" id="MF_01331_A">
    <property type="entry name" value="Ribosomal_uL22_A"/>
    <property type="match status" value="1"/>
</dbReference>
<dbReference type="GO" id="GO:0002181">
    <property type="term" value="P:cytoplasmic translation"/>
    <property type="evidence" value="ECO:0007669"/>
    <property type="project" value="TreeGrafter"/>
</dbReference>
<gene>
    <name evidence="4" type="primary">rpl22</name>
    <name evidence="8" type="ORF">B1756_01365</name>
</gene>
<dbReference type="GeneID" id="32892685"/>
<comment type="similarity">
    <text evidence="1 4 5">Belongs to the universal ribosomal protein uL22 family.</text>
</comment>
<evidence type="ECO:0000256" key="6">
    <source>
        <dbReference type="RuleBase" id="RU004007"/>
    </source>
</evidence>
<evidence type="ECO:0000256" key="3">
    <source>
        <dbReference type="ARBA" id="ARBA00023274"/>
    </source>
</evidence>
<dbReference type="NCBIfam" id="NF003260">
    <property type="entry name" value="PRK04223.1"/>
    <property type="match status" value="1"/>
</dbReference>
<sequence length="174" mass="19168">MGINYSVDADPDTTAKAMLRERPMSHKHSKEIARELRGRTVGDAQEYLEAVLAGERSIPFKSHNTGAGHRSDIDGWDAGKYPEKASEAFLDLLENVQSNAEHQGFEGESMEIVHLAAHKVGESVGRKPRAMGRATAWNTPEVDVEIVVEDVDDTYEEAADDDADLDDEDEEGDN</sequence>
<evidence type="ECO:0000256" key="5">
    <source>
        <dbReference type="RuleBase" id="RU004005"/>
    </source>
</evidence>
<dbReference type="AlphaFoldDB" id="A0A2Z2HTY3"/>
<dbReference type="SUPFAM" id="SSF54843">
    <property type="entry name" value="Ribosomal protein L22"/>
    <property type="match status" value="1"/>
</dbReference>
<name>A0A2Z2HTY3_9EURY</name>
<dbReference type="CDD" id="cd00336">
    <property type="entry name" value="Ribosomal_L22"/>
    <property type="match status" value="1"/>
</dbReference>
<keyword evidence="2 4" id="KW-0689">Ribosomal protein</keyword>
<dbReference type="EMBL" id="CP019893">
    <property type="protein sequence ID" value="ARS88534.1"/>
    <property type="molecule type" value="Genomic_DNA"/>
</dbReference>
<comment type="function">
    <text evidence="4 6">This protein binds specifically to 23S rRNA. It makes multiple contacts with different domains of the 23S rRNA in the assembled 50S subunit and ribosome.</text>
</comment>
<dbReference type="RefSeq" id="WP_086886916.1">
    <property type="nucleotide sequence ID" value="NZ_CP019893.1"/>
</dbReference>
<comment type="function">
    <text evidence="4">The globular domain of the protein is located near the polypeptide exit tunnel on the outside of the subunit, while an extended beta-hairpin is found that lines the wall of the exit tunnel in the center of the 70S ribosome.</text>
</comment>
<dbReference type="GO" id="GO:0019843">
    <property type="term" value="F:rRNA binding"/>
    <property type="evidence" value="ECO:0007669"/>
    <property type="project" value="UniProtKB-UniRule"/>
</dbReference>
<evidence type="ECO:0000256" key="1">
    <source>
        <dbReference type="ARBA" id="ARBA00009451"/>
    </source>
</evidence>
<dbReference type="Proteomes" id="UP000250088">
    <property type="component" value="Chromosome"/>
</dbReference>
<evidence type="ECO:0000256" key="4">
    <source>
        <dbReference type="HAMAP-Rule" id="MF_01331"/>
    </source>
</evidence>
<dbReference type="PANTHER" id="PTHR11593">
    <property type="entry name" value="60S RIBOSOMAL PROTEIN L17"/>
    <property type="match status" value="1"/>
</dbReference>
<comment type="subunit">
    <text evidence="4 6">Part of the 50S ribosomal subunit.</text>
</comment>
<dbReference type="InterPro" id="IPR036394">
    <property type="entry name" value="Ribosomal_uL22_sf"/>
</dbReference>
<dbReference type="PANTHER" id="PTHR11593:SF10">
    <property type="entry name" value="60S RIBOSOMAL PROTEIN L17"/>
    <property type="match status" value="1"/>
</dbReference>
<reference evidence="9" key="1">
    <citation type="submission" date="2017-02" db="EMBL/GenBank/DDBJ databases">
        <title>Natronthermophilus aegyptiacus gen. nov.,sp. nov., an aerobic, extremely halophilic alkalithermophilic archaeon isolated from the athalassohaline Wadi An Natrun, Egypt.</title>
        <authorList>
            <person name="Zhao B."/>
        </authorList>
    </citation>
    <scope>NUCLEOTIDE SEQUENCE [LARGE SCALE GENOMIC DNA]</scope>
    <source>
        <strain evidence="9">JW/NM-HA 15</strain>
    </source>
</reference>
<organism evidence="8 9">
    <name type="scientific">Natrarchaeobaculum aegyptiacum</name>
    <dbReference type="NCBI Taxonomy" id="745377"/>
    <lineage>
        <taxon>Archaea</taxon>
        <taxon>Methanobacteriati</taxon>
        <taxon>Methanobacteriota</taxon>
        <taxon>Stenosarchaea group</taxon>
        <taxon>Halobacteria</taxon>
        <taxon>Halobacteriales</taxon>
        <taxon>Natrialbaceae</taxon>
        <taxon>Natrarchaeobaculum</taxon>
    </lineage>
</organism>
<dbReference type="InterPro" id="IPR005721">
    <property type="entry name" value="Ribosomal_uL22_euk/arc"/>
</dbReference>
<evidence type="ECO:0000313" key="9">
    <source>
        <dbReference type="Proteomes" id="UP000250088"/>
    </source>
</evidence>
<keyword evidence="3 4" id="KW-0687">Ribonucleoprotein</keyword>
<dbReference type="GO" id="GO:0022625">
    <property type="term" value="C:cytosolic large ribosomal subunit"/>
    <property type="evidence" value="ECO:0007669"/>
    <property type="project" value="UniProtKB-UniRule"/>
</dbReference>
<dbReference type="NCBIfam" id="TIGR01038">
    <property type="entry name" value="uL22_arch_euk"/>
    <property type="match status" value="1"/>
</dbReference>
<dbReference type="InterPro" id="IPR057265">
    <property type="entry name" value="Ribosomal_uL22_arc-type"/>
</dbReference>
<protein>
    <recommendedName>
        <fullName evidence="4">Large ribosomal subunit protein uL22</fullName>
    </recommendedName>
</protein>
<keyword evidence="9" id="KW-1185">Reference proteome</keyword>
<evidence type="ECO:0000256" key="7">
    <source>
        <dbReference type="SAM" id="MobiDB-lite"/>
    </source>
</evidence>
<dbReference type="KEGG" id="naj:B1756_01365"/>
<accession>A0A2Z2HTY3</accession>
<dbReference type="Gene3D" id="3.90.470.10">
    <property type="entry name" value="Ribosomal protein L22/L17"/>
    <property type="match status" value="1"/>
</dbReference>
<keyword evidence="4 6" id="KW-0699">rRNA-binding</keyword>
<dbReference type="Pfam" id="PF00237">
    <property type="entry name" value="Ribosomal_L22"/>
    <property type="match status" value="1"/>
</dbReference>
<keyword evidence="4 6" id="KW-0694">RNA-binding</keyword>
<feature type="region of interest" description="Disordered" evidence="7">
    <location>
        <begin position="152"/>
        <end position="174"/>
    </location>
</feature>
<evidence type="ECO:0000313" key="8">
    <source>
        <dbReference type="EMBL" id="ARS88534.1"/>
    </source>
</evidence>
<dbReference type="OrthoDB" id="314984at2157"/>
<proteinExistence type="inferred from homology"/>
<evidence type="ECO:0000256" key="2">
    <source>
        <dbReference type="ARBA" id="ARBA00022980"/>
    </source>
</evidence>
<dbReference type="GO" id="GO:0003735">
    <property type="term" value="F:structural constituent of ribosome"/>
    <property type="evidence" value="ECO:0007669"/>
    <property type="project" value="UniProtKB-UniRule"/>
</dbReference>
<dbReference type="InterPro" id="IPR001063">
    <property type="entry name" value="Ribosomal_uL22"/>
</dbReference>